<dbReference type="AlphaFoldDB" id="A0A7V9A8J5"/>
<evidence type="ECO:0000313" key="1">
    <source>
        <dbReference type="EMBL" id="MBA2116512.1"/>
    </source>
</evidence>
<proteinExistence type="predicted"/>
<accession>A0A7V9A8J5</accession>
<protein>
    <recommendedName>
        <fullName evidence="3">Carboxypeptidase regulatory-like domain-containing protein</fullName>
    </recommendedName>
</protein>
<evidence type="ECO:0008006" key="3">
    <source>
        <dbReference type="Google" id="ProtNLM"/>
    </source>
</evidence>
<keyword evidence="2" id="KW-1185">Reference proteome</keyword>
<evidence type="ECO:0000313" key="2">
    <source>
        <dbReference type="Proteomes" id="UP000551616"/>
    </source>
</evidence>
<gene>
    <name evidence="1" type="ORF">HOV93_37030</name>
</gene>
<reference evidence="1 2" key="1">
    <citation type="submission" date="2020-05" db="EMBL/GenBank/DDBJ databases">
        <title>Bremerella alba sp. nov., a novel planctomycete isolated from the surface of the macroalga Fucus spiralis.</title>
        <authorList>
            <person name="Godinho O."/>
            <person name="Botelho R."/>
            <person name="Albuquerque L."/>
            <person name="Wiegand S."/>
            <person name="Da Costa M.S."/>
            <person name="Lobo-Da-Cunha A."/>
            <person name="Jogler C."/>
            <person name="Lage O.M."/>
        </authorList>
    </citation>
    <scope>NUCLEOTIDE SEQUENCE [LARGE SCALE GENOMIC DNA]</scope>
    <source>
        <strain evidence="1 2">FF15</strain>
    </source>
</reference>
<name>A0A7V9A8J5_9BACT</name>
<dbReference type="Proteomes" id="UP000551616">
    <property type="component" value="Unassembled WGS sequence"/>
</dbReference>
<dbReference type="RefSeq" id="WP_207397914.1">
    <property type="nucleotide sequence ID" value="NZ_JABRWO010000010.1"/>
</dbReference>
<organism evidence="1 2">
    <name type="scientific">Bremerella alba</name>
    <dbReference type="NCBI Taxonomy" id="980252"/>
    <lineage>
        <taxon>Bacteria</taxon>
        <taxon>Pseudomonadati</taxon>
        <taxon>Planctomycetota</taxon>
        <taxon>Planctomycetia</taxon>
        <taxon>Pirellulales</taxon>
        <taxon>Pirellulaceae</taxon>
        <taxon>Bremerella</taxon>
    </lineage>
</organism>
<sequence>MPQQFFLTLGSRVRACRMLSIALSLFAFITLLGCESAVDTDGRQALSGNVSLNGAPIQDGSIRFEPVAGKTASGSTITDGQYTIPAAKGLKPGKYRVFINAVEPETEERSVDDLMNNPGPARKELIPAKYNTKSDVTVEITEAGPNEFDFPIDSK</sequence>
<dbReference type="EMBL" id="JABRWO010000010">
    <property type="protein sequence ID" value="MBA2116512.1"/>
    <property type="molecule type" value="Genomic_DNA"/>
</dbReference>
<comment type="caution">
    <text evidence="1">The sequence shown here is derived from an EMBL/GenBank/DDBJ whole genome shotgun (WGS) entry which is preliminary data.</text>
</comment>